<dbReference type="Gene3D" id="1.10.1740.10">
    <property type="match status" value="1"/>
</dbReference>
<evidence type="ECO:0000256" key="4">
    <source>
        <dbReference type="ARBA" id="ARBA00023125"/>
    </source>
</evidence>
<dbReference type="Pfam" id="PF04542">
    <property type="entry name" value="Sigma70_r2"/>
    <property type="match status" value="1"/>
</dbReference>
<feature type="region of interest" description="Disordered" evidence="6">
    <location>
        <begin position="276"/>
        <end position="379"/>
    </location>
</feature>
<dbReference type="PANTHER" id="PTHR43133">
    <property type="entry name" value="RNA POLYMERASE ECF-TYPE SIGMA FACTO"/>
    <property type="match status" value="1"/>
</dbReference>
<evidence type="ECO:0000256" key="6">
    <source>
        <dbReference type="SAM" id="MobiDB-lite"/>
    </source>
</evidence>
<keyword evidence="3" id="KW-0731">Sigma factor</keyword>
<evidence type="ECO:0000256" key="5">
    <source>
        <dbReference type="ARBA" id="ARBA00023163"/>
    </source>
</evidence>
<dbReference type="InterPro" id="IPR027383">
    <property type="entry name" value="Znf_put"/>
</dbReference>
<comment type="caution">
    <text evidence="9">The sequence shown here is derived from an EMBL/GenBank/DDBJ whole genome shotgun (WGS) entry which is preliminary data.</text>
</comment>
<proteinExistence type="inferred from homology"/>
<dbReference type="InterPro" id="IPR013324">
    <property type="entry name" value="RNA_pol_sigma_r3/r4-like"/>
</dbReference>
<dbReference type="InterPro" id="IPR041916">
    <property type="entry name" value="Anti_sigma_zinc_sf"/>
</dbReference>
<dbReference type="InterPro" id="IPR007627">
    <property type="entry name" value="RNA_pol_sigma70_r2"/>
</dbReference>
<dbReference type="InterPro" id="IPR013325">
    <property type="entry name" value="RNA_pol_sigma_r2"/>
</dbReference>
<feature type="compositionally biased region" description="Basic and acidic residues" evidence="6">
    <location>
        <begin position="370"/>
        <end position="379"/>
    </location>
</feature>
<evidence type="ECO:0000256" key="2">
    <source>
        <dbReference type="ARBA" id="ARBA00023015"/>
    </source>
</evidence>
<dbReference type="Pfam" id="PF13490">
    <property type="entry name" value="zf-HC2"/>
    <property type="match status" value="1"/>
</dbReference>
<dbReference type="RefSeq" id="WP_179776881.1">
    <property type="nucleotide sequence ID" value="NZ_JACCFK010000002.1"/>
</dbReference>
<dbReference type="GO" id="GO:0003677">
    <property type="term" value="F:DNA binding"/>
    <property type="evidence" value="ECO:0007669"/>
    <property type="project" value="UniProtKB-KW"/>
</dbReference>
<feature type="domain" description="RNA polymerase sigma-70 region 2" evidence="7">
    <location>
        <begin position="24"/>
        <end position="93"/>
    </location>
</feature>
<evidence type="ECO:0000313" key="10">
    <source>
        <dbReference type="Proteomes" id="UP000549616"/>
    </source>
</evidence>
<keyword evidence="4" id="KW-0238">DNA-binding</keyword>
<evidence type="ECO:0000259" key="8">
    <source>
        <dbReference type="Pfam" id="PF13490"/>
    </source>
</evidence>
<dbReference type="GO" id="GO:0016987">
    <property type="term" value="F:sigma factor activity"/>
    <property type="evidence" value="ECO:0007669"/>
    <property type="project" value="UniProtKB-KW"/>
</dbReference>
<dbReference type="AlphaFoldDB" id="A0A853BCW1"/>
<gene>
    <name evidence="9" type="ORF">HNR02_005937</name>
</gene>
<dbReference type="InterPro" id="IPR039425">
    <property type="entry name" value="RNA_pol_sigma-70-like"/>
</dbReference>
<dbReference type="InterPro" id="IPR014284">
    <property type="entry name" value="RNA_pol_sigma-70_dom"/>
</dbReference>
<evidence type="ECO:0000256" key="1">
    <source>
        <dbReference type="ARBA" id="ARBA00010641"/>
    </source>
</evidence>
<dbReference type="GO" id="GO:0006352">
    <property type="term" value="P:DNA-templated transcription initiation"/>
    <property type="evidence" value="ECO:0007669"/>
    <property type="project" value="InterPro"/>
</dbReference>
<accession>A0A853BCW1</accession>
<reference evidence="9 10" key="1">
    <citation type="submission" date="2020-07" db="EMBL/GenBank/DDBJ databases">
        <title>Sequencing the genomes of 1000 actinobacteria strains.</title>
        <authorList>
            <person name="Klenk H.-P."/>
        </authorList>
    </citation>
    <scope>NUCLEOTIDE SEQUENCE [LARGE SCALE GENOMIC DNA]</scope>
    <source>
        <strain evidence="9 10">DSM 104006</strain>
    </source>
</reference>
<dbReference type="PANTHER" id="PTHR43133:SF8">
    <property type="entry name" value="RNA POLYMERASE SIGMA FACTOR HI_1459-RELATED"/>
    <property type="match status" value="1"/>
</dbReference>
<dbReference type="NCBIfam" id="TIGR02937">
    <property type="entry name" value="sigma70-ECF"/>
    <property type="match status" value="1"/>
</dbReference>
<keyword evidence="10" id="KW-1185">Reference proteome</keyword>
<protein>
    <submittedName>
        <fullName evidence="9">RNA polymerase sigma factor (Sigma-70 family)</fullName>
    </submittedName>
</protein>
<dbReference type="SUPFAM" id="SSF88946">
    <property type="entry name" value="Sigma2 domain of RNA polymerase sigma factors"/>
    <property type="match status" value="1"/>
</dbReference>
<dbReference type="Proteomes" id="UP000549616">
    <property type="component" value="Unassembled WGS sequence"/>
</dbReference>
<dbReference type="Gene3D" id="1.10.10.1320">
    <property type="entry name" value="Anti-sigma factor, zinc-finger domain"/>
    <property type="match status" value="1"/>
</dbReference>
<comment type="similarity">
    <text evidence="1">Belongs to the sigma-70 factor family. ECF subfamily.</text>
</comment>
<dbReference type="SUPFAM" id="SSF88659">
    <property type="entry name" value="Sigma3 and sigma4 domains of RNA polymerase sigma factors"/>
    <property type="match status" value="1"/>
</dbReference>
<feature type="compositionally biased region" description="Basic residues" evidence="6">
    <location>
        <begin position="360"/>
        <end position="369"/>
    </location>
</feature>
<sequence length="379" mass="40569">MAGDTDTILIEAVRAGDSLAYDHLFRRHQPVARRVASMLWRDHAEVDDLVAESFARVLAAIRDGGGPAERFRPYLLVTLRNLAVEWARRRDRREAWRLREDGTPGVEEIVVDRLTGEVALAAFRTLPERWRYVLWHTELAGTRPGRLARELGMTPNGVAALALRAREGLRQAFLQAHVPTARDDGCRNTRRRLGAWTRGKVTTRQREAVEAHLDGCPACRRVAAVLGTLNNGLPALGLLPLLGRLLGGAPAAGATAVSKTVAVVTLAAIATAPLPQHTPPVLAAPPAAPAAVEQTPHHTPPRVPSQWPDNPGPPSSHAKDHPGKAKGKDAKPAKEPKKPKAGKSGGPKAGKTAKPEKSKAPKPAKAPKKPKPDKGSSGG</sequence>
<organism evidence="9 10">
    <name type="scientific">Amycolatopsis endophytica</name>
    <dbReference type="NCBI Taxonomy" id="860233"/>
    <lineage>
        <taxon>Bacteria</taxon>
        <taxon>Bacillati</taxon>
        <taxon>Actinomycetota</taxon>
        <taxon>Actinomycetes</taxon>
        <taxon>Pseudonocardiales</taxon>
        <taxon>Pseudonocardiaceae</taxon>
        <taxon>Amycolatopsis</taxon>
    </lineage>
</organism>
<keyword evidence="2" id="KW-0805">Transcription regulation</keyword>
<feature type="compositionally biased region" description="Pro residues" evidence="6">
    <location>
        <begin position="276"/>
        <end position="288"/>
    </location>
</feature>
<evidence type="ECO:0000256" key="3">
    <source>
        <dbReference type="ARBA" id="ARBA00023082"/>
    </source>
</evidence>
<evidence type="ECO:0000313" key="9">
    <source>
        <dbReference type="EMBL" id="NYI92562.1"/>
    </source>
</evidence>
<evidence type="ECO:0000259" key="7">
    <source>
        <dbReference type="Pfam" id="PF04542"/>
    </source>
</evidence>
<feature type="domain" description="Putative zinc-finger" evidence="8">
    <location>
        <begin position="186"/>
        <end position="220"/>
    </location>
</feature>
<dbReference type="EMBL" id="JACCFK010000002">
    <property type="protein sequence ID" value="NYI92562.1"/>
    <property type="molecule type" value="Genomic_DNA"/>
</dbReference>
<keyword evidence="5" id="KW-0804">Transcription</keyword>
<feature type="compositionally biased region" description="Basic and acidic residues" evidence="6">
    <location>
        <begin position="317"/>
        <end position="338"/>
    </location>
</feature>
<name>A0A853BCW1_9PSEU</name>